<accession>A0ABU4B6Q0</accession>
<organism evidence="1 2">
    <name type="scientific">Rhodococcoides yunnanense</name>
    <dbReference type="NCBI Taxonomy" id="278209"/>
    <lineage>
        <taxon>Bacteria</taxon>
        <taxon>Bacillati</taxon>
        <taxon>Actinomycetota</taxon>
        <taxon>Actinomycetes</taxon>
        <taxon>Mycobacteriales</taxon>
        <taxon>Nocardiaceae</taxon>
        <taxon>Rhodococcoides</taxon>
    </lineage>
</organism>
<reference evidence="1 2" key="1">
    <citation type="submission" date="2023-10" db="EMBL/GenBank/DDBJ databases">
        <title>Development of a sustainable strategy for remediation of hydrocarbon-contaminated territories based on the waste exchange concept.</title>
        <authorList>
            <person name="Krivoruchko A."/>
        </authorList>
    </citation>
    <scope>NUCLEOTIDE SEQUENCE [LARGE SCALE GENOMIC DNA]</scope>
    <source>
        <strain evidence="1 2">IEGM 1323</strain>
    </source>
</reference>
<evidence type="ECO:0000313" key="1">
    <source>
        <dbReference type="EMBL" id="MDV6259867.1"/>
    </source>
</evidence>
<evidence type="ECO:0000313" key="2">
    <source>
        <dbReference type="Proteomes" id="UP001185755"/>
    </source>
</evidence>
<gene>
    <name evidence="1" type="ORF">R3P96_00805</name>
</gene>
<keyword evidence="2" id="KW-1185">Reference proteome</keyword>
<dbReference type="Pfam" id="PF11662">
    <property type="entry name" value="DUF3263"/>
    <property type="match status" value="1"/>
</dbReference>
<dbReference type="EMBL" id="JAWLJX010000001">
    <property type="protein sequence ID" value="MDV6259867.1"/>
    <property type="molecule type" value="Genomic_DNA"/>
</dbReference>
<proteinExistence type="predicted"/>
<dbReference type="InterPro" id="IPR021678">
    <property type="entry name" value="DUF3263"/>
</dbReference>
<comment type="caution">
    <text evidence="1">The sequence shown here is derived from an EMBL/GenBank/DDBJ whole genome shotgun (WGS) entry which is preliminary data.</text>
</comment>
<protein>
    <submittedName>
        <fullName evidence="1">DUF3263 domain-containing protein</fullName>
    </submittedName>
</protein>
<dbReference type="RefSeq" id="WP_283274428.1">
    <property type="nucleotide sequence ID" value="NZ_JAWLJX010000001.1"/>
</dbReference>
<sequence>MRRTTTQSVDHEILTFGRTWQGYGGGSDEDIYVAFGVDARTYFQRLRRILDSPLAAELPAATRSDMERVCTVRLAY</sequence>
<dbReference type="Proteomes" id="UP001185755">
    <property type="component" value="Unassembled WGS sequence"/>
</dbReference>
<name>A0ABU4B6Q0_9NOCA</name>